<dbReference type="EMBL" id="JAODUP010000083">
    <property type="protein sequence ID" value="KAK2163241.1"/>
    <property type="molecule type" value="Genomic_DNA"/>
</dbReference>
<evidence type="ECO:0000313" key="3">
    <source>
        <dbReference type="Proteomes" id="UP001208570"/>
    </source>
</evidence>
<evidence type="ECO:0000313" key="2">
    <source>
        <dbReference type="EMBL" id="KAK2163241.1"/>
    </source>
</evidence>
<organism evidence="2 3">
    <name type="scientific">Paralvinella palmiformis</name>
    <dbReference type="NCBI Taxonomy" id="53620"/>
    <lineage>
        <taxon>Eukaryota</taxon>
        <taxon>Metazoa</taxon>
        <taxon>Spiralia</taxon>
        <taxon>Lophotrochozoa</taxon>
        <taxon>Annelida</taxon>
        <taxon>Polychaeta</taxon>
        <taxon>Sedentaria</taxon>
        <taxon>Canalipalpata</taxon>
        <taxon>Terebellida</taxon>
        <taxon>Terebelliformia</taxon>
        <taxon>Alvinellidae</taxon>
        <taxon>Paralvinella</taxon>
    </lineage>
</organism>
<proteinExistence type="predicted"/>
<accession>A0AAD9NCK2</accession>
<sequence>MLVASSKFSLFQSLTKIERNKNCSAYHSGYKRPHSSTDATSRHRNSDEKSTIKINTLLCVCVCVCVCVCKCQLTTQSINAVQNKCLVPDPGGILMQT</sequence>
<dbReference type="Proteomes" id="UP001208570">
    <property type="component" value="Unassembled WGS sequence"/>
</dbReference>
<protein>
    <submittedName>
        <fullName evidence="2">Uncharacterized protein</fullName>
    </submittedName>
</protein>
<keyword evidence="3" id="KW-1185">Reference proteome</keyword>
<name>A0AAD9NCK2_9ANNE</name>
<comment type="caution">
    <text evidence="2">The sequence shown here is derived from an EMBL/GenBank/DDBJ whole genome shotgun (WGS) entry which is preliminary data.</text>
</comment>
<dbReference type="AlphaFoldDB" id="A0AAD9NCK2"/>
<gene>
    <name evidence="2" type="ORF">LSH36_83g03005</name>
</gene>
<evidence type="ECO:0000256" key="1">
    <source>
        <dbReference type="SAM" id="MobiDB-lite"/>
    </source>
</evidence>
<reference evidence="2" key="1">
    <citation type="journal article" date="2023" name="Mol. Biol. Evol.">
        <title>Third-Generation Sequencing Reveals the Adaptive Role of the Epigenome in Three Deep-Sea Polychaetes.</title>
        <authorList>
            <person name="Perez M."/>
            <person name="Aroh O."/>
            <person name="Sun Y."/>
            <person name="Lan Y."/>
            <person name="Juniper S.K."/>
            <person name="Young C.R."/>
            <person name="Angers B."/>
            <person name="Qian P.Y."/>
        </authorList>
    </citation>
    <scope>NUCLEOTIDE SEQUENCE</scope>
    <source>
        <strain evidence="2">P08H-3</strain>
    </source>
</reference>
<feature type="region of interest" description="Disordered" evidence="1">
    <location>
        <begin position="25"/>
        <end position="47"/>
    </location>
</feature>